<comment type="caution">
    <text evidence="2">The sequence shown here is derived from an EMBL/GenBank/DDBJ whole genome shotgun (WGS) entry which is preliminary data.</text>
</comment>
<feature type="compositionally biased region" description="Basic and acidic residues" evidence="1">
    <location>
        <begin position="1791"/>
        <end position="1800"/>
    </location>
</feature>
<dbReference type="Proteomes" id="UP001456524">
    <property type="component" value="Unassembled WGS sequence"/>
</dbReference>
<feature type="compositionally biased region" description="Low complexity" evidence="1">
    <location>
        <begin position="256"/>
        <end position="267"/>
    </location>
</feature>
<feature type="compositionally biased region" description="Polar residues" evidence="1">
    <location>
        <begin position="957"/>
        <end position="969"/>
    </location>
</feature>
<feature type="compositionally biased region" description="Basic and acidic residues" evidence="1">
    <location>
        <begin position="848"/>
        <end position="861"/>
    </location>
</feature>
<feature type="compositionally biased region" description="Low complexity" evidence="1">
    <location>
        <begin position="1533"/>
        <end position="1542"/>
    </location>
</feature>
<feature type="compositionally biased region" description="Basic and acidic residues" evidence="1">
    <location>
        <begin position="1436"/>
        <end position="1447"/>
    </location>
</feature>
<feature type="compositionally biased region" description="Polar residues" evidence="1">
    <location>
        <begin position="664"/>
        <end position="673"/>
    </location>
</feature>
<proteinExistence type="predicted"/>
<accession>A0ABR1XPS8</accession>
<feature type="region of interest" description="Disordered" evidence="1">
    <location>
        <begin position="1372"/>
        <end position="1800"/>
    </location>
</feature>
<feature type="compositionally biased region" description="Low complexity" evidence="1">
    <location>
        <begin position="1669"/>
        <end position="1679"/>
    </location>
</feature>
<gene>
    <name evidence="2" type="ORF">IWX90DRAFT_415531</name>
</gene>
<feature type="compositionally biased region" description="Polar residues" evidence="1">
    <location>
        <begin position="367"/>
        <end position="392"/>
    </location>
</feature>
<feature type="region of interest" description="Disordered" evidence="1">
    <location>
        <begin position="1079"/>
        <end position="1112"/>
    </location>
</feature>
<feature type="region of interest" description="Disordered" evidence="1">
    <location>
        <begin position="617"/>
        <end position="861"/>
    </location>
</feature>
<dbReference type="EMBL" id="JBBWUH010000006">
    <property type="protein sequence ID" value="KAK8163690.1"/>
    <property type="molecule type" value="Genomic_DNA"/>
</dbReference>
<feature type="compositionally biased region" description="Polar residues" evidence="1">
    <location>
        <begin position="1088"/>
        <end position="1097"/>
    </location>
</feature>
<feature type="region of interest" description="Disordered" evidence="1">
    <location>
        <begin position="1"/>
        <end position="26"/>
    </location>
</feature>
<keyword evidence="3" id="KW-1185">Reference proteome</keyword>
<reference evidence="2 3" key="1">
    <citation type="journal article" date="2022" name="G3 (Bethesda)">
        <title>Enemy or ally: a genomic approach to elucidate the lifestyle of Phyllosticta citrichinaensis.</title>
        <authorList>
            <person name="Buijs V.A."/>
            <person name="Groenewald J.Z."/>
            <person name="Haridas S."/>
            <person name="LaButti K.M."/>
            <person name="Lipzen A."/>
            <person name="Martin F.M."/>
            <person name="Barry K."/>
            <person name="Grigoriev I.V."/>
            <person name="Crous P.W."/>
            <person name="Seidl M.F."/>
        </authorList>
    </citation>
    <scope>NUCLEOTIDE SEQUENCE [LARGE SCALE GENOMIC DNA]</scope>
    <source>
        <strain evidence="2 3">CBS 129764</strain>
    </source>
</reference>
<feature type="compositionally biased region" description="Pro residues" evidence="1">
    <location>
        <begin position="1397"/>
        <end position="1407"/>
    </location>
</feature>
<feature type="compositionally biased region" description="Acidic residues" evidence="1">
    <location>
        <begin position="1613"/>
        <end position="1660"/>
    </location>
</feature>
<evidence type="ECO:0000313" key="2">
    <source>
        <dbReference type="EMBL" id="KAK8163690.1"/>
    </source>
</evidence>
<feature type="compositionally biased region" description="Polar residues" evidence="1">
    <location>
        <begin position="834"/>
        <end position="847"/>
    </location>
</feature>
<feature type="compositionally biased region" description="Polar residues" evidence="1">
    <location>
        <begin position="517"/>
        <end position="529"/>
    </location>
</feature>
<organism evidence="2 3">
    <name type="scientific">Phyllosticta citrichinensis</name>
    <dbReference type="NCBI Taxonomy" id="1130410"/>
    <lineage>
        <taxon>Eukaryota</taxon>
        <taxon>Fungi</taxon>
        <taxon>Dikarya</taxon>
        <taxon>Ascomycota</taxon>
        <taxon>Pezizomycotina</taxon>
        <taxon>Dothideomycetes</taxon>
        <taxon>Dothideomycetes incertae sedis</taxon>
        <taxon>Botryosphaeriales</taxon>
        <taxon>Phyllostictaceae</taxon>
        <taxon>Phyllosticta</taxon>
    </lineage>
</organism>
<feature type="compositionally biased region" description="Acidic residues" evidence="1">
    <location>
        <begin position="1737"/>
        <end position="1755"/>
    </location>
</feature>
<feature type="compositionally biased region" description="Basic and acidic residues" evidence="1">
    <location>
        <begin position="1100"/>
        <end position="1110"/>
    </location>
</feature>
<feature type="region of interest" description="Disordered" evidence="1">
    <location>
        <begin position="503"/>
        <end position="589"/>
    </location>
</feature>
<feature type="compositionally biased region" description="Polar residues" evidence="1">
    <location>
        <begin position="713"/>
        <end position="728"/>
    </location>
</feature>
<feature type="region of interest" description="Disordered" evidence="1">
    <location>
        <begin position="206"/>
        <end position="268"/>
    </location>
</feature>
<feature type="compositionally biased region" description="Acidic residues" evidence="1">
    <location>
        <begin position="1577"/>
        <end position="1606"/>
    </location>
</feature>
<name>A0ABR1XPS8_9PEZI</name>
<feature type="compositionally biased region" description="Basic and acidic residues" evidence="1">
    <location>
        <begin position="1687"/>
        <end position="1715"/>
    </location>
</feature>
<evidence type="ECO:0000256" key="1">
    <source>
        <dbReference type="SAM" id="MobiDB-lite"/>
    </source>
</evidence>
<feature type="compositionally biased region" description="Polar residues" evidence="1">
    <location>
        <begin position="572"/>
        <end position="581"/>
    </location>
</feature>
<feature type="region of interest" description="Disordered" evidence="1">
    <location>
        <begin position="362"/>
        <end position="425"/>
    </location>
</feature>
<feature type="compositionally biased region" description="Polar residues" evidence="1">
    <location>
        <begin position="912"/>
        <end position="930"/>
    </location>
</feature>
<feature type="compositionally biased region" description="Low complexity" evidence="1">
    <location>
        <begin position="1408"/>
        <end position="1417"/>
    </location>
</feature>
<feature type="compositionally biased region" description="Low complexity" evidence="1">
    <location>
        <begin position="1756"/>
        <end position="1771"/>
    </location>
</feature>
<protein>
    <submittedName>
        <fullName evidence="2">Uncharacterized protein</fullName>
    </submittedName>
</protein>
<feature type="compositionally biased region" description="Basic and acidic residues" evidence="1">
    <location>
        <begin position="692"/>
        <end position="701"/>
    </location>
</feature>
<sequence>MSQPPDLAPQPDGDSQEPRTQPDALHRGDMYPAYATIPATPLPKPYGWWADIAPRLDESQRNVMPMVIKAYDHLVERQQMEMDALHAEECAMLFARVIANLDLRFNEIPKEERRERTRRTALVFWRAWGAQVDPIYKRERTWAEYDDFVQDAAFEAIKHLRLSEEDFNEEYEQVLDDQWGIDNHERYEERRRRRDEEHTKQRREYLQGIGPLQIVPGTQGQGTPLTPHGRSASIPSYTPPSPTQVHRKISNDPDAGSSSEEGFSVSGAPRPVKFYFGKHNEHLTTLERDLQTGRRHEDFKTCRRLQVQEAEKLCQQQKLDMAHLPQESDSKFDYAHQRMLEWHQKQKLKIRRKHLQELQVLAEAKNPDQQPKPTSTDPQTPKHSYPSYSNSLKRARSLQGRSATPFSKRSRSHGPRYLESDDDEAEISFLHRGPFEDERMISSAIRSSASHRNTGPRRLWYTRHSAPAAFTPNAPGPRIGGERIGPGTLPDSRPPIPAVVITKPAEPGSRWGRPGRNNPSNLTTRTSAGTFPKPSQPGGGLNFGGPRPRVPIGNAGSGLDSRNPTPSPIPRISSNDQNPEFPSSPGGFFDSAYYASVRNPDRKAAFGSLLRPSSSAAVFSGKQQPDGISAKSPSFPKNNAERGNGPSSVSFKNTDPFAAPKPSVNGQPASSLNPPGRFPATTSKNHLSFLSDRPKTSDKHLSLSSRPPARPSTLNSNHQPGATSTFPSSAYVPPTDRQTPKSFLNKEPLDNTESRTNNLGAGPDGPFSPRSSPGIASYDDAPFVGSDLHGGDLDASPDSPFSPRTPPSISSHDKDRLLESDSNQDDPSARPGTSRFSSRPSLRTTSRNGHEVDDLIDSRTPKQVDVPRNILLTSRNTPSHNFNVYEGRDGFRNFGPSSAAPEKSGVPRSRLMATTRTPSQYEPSSATFNTHGGRDDIRNLRPFSAAPEKSRVPRNRFSATPRTPSQNEPPSAGLNASGGRNGIRDLGPSSAAPEKFHVPSPRHTPRRSSSRSIPGPDLASPHTFPQYERNPGISTESVPPNVEVFRPGNLKRPHPDPSPGYLDTLKGRLSGWWPSFSLSGGSKSGASATQIPSQSGPGLSDDRTNRDLPFKRRRLNTPMVDDEPLAMNTDPDKIVPNHEMRALPQADSYNTAPHHEMQGVSNDHDEVQLRKGEFRDHFQGWLNKEHCAFWESQVSKADSLDAVDAVCMKYAKTYWKSDRKETVPVEPTNGKKNSGGIESAVAPATDPSIEVYRKNLFKAIQRCRTENRLPAEWCDHWESQANKADSMDAIRHVWISLNIRMPTLEHNNPSKQKSTKNPRPILRAASTREWMRKIVEETQMTDNESASWLRDSNNADTPEGLREWKSRFYKAHPNYDPKVNGTTPSGKRDREGRPLDPFVPYPTPKTPSKPTSQRTSSGLVIRVPYTPQNFAKKNRHLDPRTAFESGKRGSGTPSFSNRFPRRETPKVTDTSQFDKFLLGAHQEANKDGTQDASGKKPSHVPKDTGKQQRPPANRPRSRALNSRTPKKTGGTGSSDSGSDTSGPEFVDPDKRKAPTSEDDGWETPSEGSSSGIFGGNGEDDDDGARDYDWEPDMPDDAEEEEEEGDDQEKKGDNEDEEEEEFEIEEETDIEEEEDSDDQEEKTDDEDQDEVFNDDEEEEEREGGPGKPVSISSSRSSSEYSESEDEEAGGRNDAKTTGKDDGKGGGQKKNDAKKPGEEEDDNEDGLSRLDVGSRYLGSDDEYNDLFEEEEEDDEPNNSESSDYGSSSSSSNSPADRPKRRHSSTSSSTSSSSKDEKEEDKVPDALPSYLKLSLQRYITYWTLHGGITPTQSAEYTRRLAKCNSAGYADVEEDVIEHLLERQQERLRDADPERHAWLAQMVADEWMPGVGGKHDWTQFVEAPCDTRKGGCAVCREKVKDGVTFSSFYGGPG</sequence>
<feature type="region of interest" description="Disordered" evidence="1">
    <location>
        <begin position="893"/>
        <end position="1063"/>
    </location>
</feature>
<evidence type="ECO:0000313" key="3">
    <source>
        <dbReference type="Proteomes" id="UP001456524"/>
    </source>
</evidence>